<dbReference type="SMART" id="SM00388">
    <property type="entry name" value="HisKA"/>
    <property type="match status" value="1"/>
</dbReference>
<feature type="transmembrane region" description="Helical" evidence="14">
    <location>
        <begin position="67"/>
        <end position="92"/>
    </location>
</feature>
<comment type="caution">
    <text evidence="16">The sequence shown here is derived from an EMBL/GenBank/DDBJ whole genome shotgun (WGS) entry which is preliminary data.</text>
</comment>
<gene>
    <name evidence="16" type="ORF">ACFFK0_23350</name>
</gene>
<keyword evidence="13 14" id="KW-0472">Membrane</keyword>
<keyword evidence="5" id="KW-0597">Phosphoprotein</keyword>
<evidence type="ECO:0000259" key="15">
    <source>
        <dbReference type="PROSITE" id="PS50109"/>
    </source>
</evidence>
<dbReference type="InterPro" id="IPR005467">
    <property type="entry name" value="His_kinase_dom"/>
</dbReference>
<dbReference type="EC" id="2.7.13.3" evidence="3"/>
<evidence type="ECO:0000256" key="9">
    <source>
        <dbReference type="ARBA" id="ARBA00022777"/>
    </source>
</evidence>
<keyword evidence="8" id="KW-0547">Nucleotide-binding</keyword>
<keyword evidence="17" id="KW-1185">Reference proteome</keyword>
<feature type="transmembrane region" description="Helical" evidence="14">
    <location>
        <begin position="98"/>
        <end position="119"/>
    </location>
</feature>
<reference evidence="16 17" key="1">
    <citation type="submission" date="2024-09" db="EMBL/GenBank/DDBJ databases">
        <authorList>
            <person name="Sun Q."/>
            <person name="Mori K."/>
        </authorList>
    </citation>
    <scope>NUCLEOTIDE SEQUENCE [LARGE SCALE GENOMIC DNA]</scope>
    <source>
        <strain evidence="16 17">CCM 7759</strain>
    </source>
</reference>
<keyword evidence="4" id="KW-1003">Cell membrane</keyword>
<keyword evidence="12" id="KW-0902">Two-component regulatory system</keyword>
<evidence type="ECO:0000256" key="6">
    <source>
        <dbReference type="ARBA" id="ARBA00022679"/>
    </source>
</evidence>
<evidence type="ECO:0000256" key="13">
    <source>
        <dbReference type="ARBA" id="ARBA00023136"/>
    </source>
</evidence>
<dbReference type="Gene3D" id="1.10.1760.20">
    <property type="match status" value="1"/>
</dbReference>
<dbReference type="SMART" id="SM00387">
    <property type="entry name" value="HATPase_c"/>
    <property type="match status" value="1"/>
</dbReference>
<evidence type="ECO:0000256" key="10">
    <source>
        <dbReference type="ARBA" id="ARBA00022840"/>
    </source>
</evidence>
<comment type="catalytic activity">
    <reaction evidence="1">
        <text>ATP + protein L-histidine = ADP + protein N-phospho-L-histidine.</text>
        <dbReference type="EC" id="2.7.13.3"/>
    </reaction>
</comment>
<evidence type="ECO:0000313" key="16">
    <source>
        <dbReference type="EMBL" id="MFC0215335.1"/>
    </source>
</evidence>
<dbReference type="GO" id="GO:0005524">
    <property type="term" value="F:ATP binding"/>
    <property type="evidence" value="ECO:0007669"/>
    <property type="project" value="UniProtKB-KW"/>
</dbReference>
<evidence type="ECO:0000256" key="12">
    <source>
        <dbReference type="ARBA" id="ARBA00023012"/>
    </source>
</evidence>
<evidence type="ECO:0000256" key="8">
    <source>
        <dbReference type="ARBA" id="ARBA00022741"/>
    </source>
</evidence>
<dbReference type="Gene3D" id="3.30.565.10">
    <property type="entry name" value="Histidine kinase-like ATPase, C-terminal domain"/>
    <property type="match status" value="1"/>
</dbReference>
<evidence type="ECO:0000256" key="11">
    <source>
        <dbReference type="ARBA" id="ARBA00022989"/>
    </source>
</evidence>
<dbReference type="PRINTS" id="PR00344">
    <property type="entry name" value="BCTRLSENSOR"/>
</dbReference>
<dbReference type="PANTHER" id="PTHR43065:SF53">
    <property type="entry name" value="SPORULATION KINASE B"/>
    <property type="match status" value="1"/>
</dbReference>
<feature type="transmembrane region" description="Helical" evidence="14">
    <location>
        <begin position="35"/>
        <end position="55"/>
    </location>
</feature>
<sequence>MFKDLMLQVLTILLPILTIQIVFLRSNHFALHRRYSVYIGLLSGLASVLCMSFPLQFAEGFQWDFRWIPIMIATLYGGYPAGIISVVMSIVFRTYLGGPAAMFSLVGAVLTMIVPLMLAARFRSLSRLQRYGISAGAAMLAFVYVMLNMVFYLTYIGKLSVFPQYAGLFALAGGLQLALTLLAVFMIEHLVEIAKLRSSLQRTEQLVAVSELAASVTHEVRNPLTVVRGFLQLAKSSVDPKVTGYMDTAISELDRAEFIISDYLSLAKPQVERLETIDLKEKLSGIASLMHSFAAMRGVSLLLDLQIGLKTYNDSVKLGQVVMNLVKNAIEAVQENGEVRIRSYLRKEYIVIEVADNGEGMTPEQLRRLGTTYYTTKERGTGLGTMVAFRVIEAMGGKLEYASVRGEGTTAYILLPAAPGGT</sequence>
<organism evidence="16 17">
    <name type="scientific">Paenibacillus chartarius</name>
    <dbReference type="NCBI Taxonomy" id="747481"/>
    <lineage>
        <taxon>Bacteria</taxon>
        <taxon>Bacillati</taxon>
        <taxon>Bacillota</taxon>
        <taxon>Bacilli</taxon>
        <taxon>Bacillales</taxon>
        <taxon>Paenibacillaceae</taxon>
        <taxon>Paenibacillus</taxon>
    </lineage>
</organism>
<evidence type="ECO:0000256" key="4">
    <source>
        <dbReference type="ARBA" id="ARBA00022475"/>
    </source>
</evidence>
<dbReference type="InterPro" id="IPR036097">
    <property type="entry name" value="HisK_dim/P_sf"/>
</dbReference>
<evidence type="ECO:0000256" key="5">
    <source>
        <dbReference type="ARBA" id="ARBA00022553"/>
    </source>
</evidence>
<dbReference type="InterPro" id="IPR003594">
    <property type="entry name" value="HATPase_dom"/>
</dbReference>
<evidence type="ECO:0000256" key="7">
    <source>
        <dbReference type="ARBA" id="ARBA00022692"/>
    </source>
</evidence>
<feature type="transmembrane region" description="Helical" evidence="14">
    <location>
        <begin position="165"/>
        <end position="187"/>
    </location>
</feature>
<dbReference type="PROSITE" id="PS50109">
    <property type="entry name" value="HIS_KIN"/>
    <property type="match status" value="1"/>
</dbReference>
<dbReference type="Pfam" id="PF00512">
    <property type="entry name" value="HisKA"/>
    <property type="match status" value="1"/>
</dbReference>
<keyword evidence="9" id="KW-0418">Kinase</keyword>
<keyword evidence="11 14" id="KW-1133">Transmembrane helix</keyword>
<dbReference type="Pfam" id="PF07694">
    <property type="entry name" value="5TM-5TMR_LYT"/>
    <property type="match status" value="1"/>
</dbReference>
<evidence type="ECO:0000256" key="3">
    <source>
        <dbReference type="ARBA" id="ARBA00012438"/>
    </source>
</evidence>
<dbReference type="SUPFAM" id="SSF55874">
    <property type="entry name" value="ATPase domain of HSP90 chaperone/DNA topoisomerase II/histidine kinase"/>
    <property type="match status" value="1"/>
</dbReference>
<evidence type="ECO:0000256" key="2">
    <source>
        <dbReference type="ARBA" id="ARBA00004651"/>
    </source>
</evidence>
<dbReference type="Gene3D" id="1.10.287.130">
    <property type="match status" value="1"/>
</dbReference>
<feature type="transmembrane region" description="Helical" evidence="14">
    <location>
        <begin position="131"/>
        <end position="153"/>
    </location>
</feature>
<evidence type="ECO:0000313" key="17">
    <source>
        <dbReference type="Proteomes" id="UP001589776"/>
    </source>
</evidence>
<keyword evidence="7 14" id="KW-0812">Transmembrane</keyword>
<dbReference type="InterPro" id="IPR003661">
    <property type="entry name" value="HisK_dim/P_dom"/>
</dbReference>
<dbReference type="EMBL" id="JBHLWN010000090">
    <property type="protein sequence ID" value="MFC0215335.1"/>
    <property type="molecule type" value="Genomic_DNA"/>
</dbReference>
<dbReference type="InterPro" id="IPR004358">
    <property type="entry name" value="Sig_transdc_His_kin-like_C"/>
</dbReference>
<dbReference type="InterPro" id="IPR036890">
    <property type="entry name" value="HATPase_C_sf"/>
</dbReference>
<feature type="transmembrane region" description="Helical" evidence="14">
    <location>
        <begin position="5"/>
        <end position="23"/>
    </location>
</feature>
<dbReference type="RefSeq" id="WP_377472779.1">
    <property type="nucleotide sequence ID" value="NZ_JBHLWN010000090.1"/>
</dbReference>
<evidence type="ECO:0000256" key="1">
    <source>
        <dbReference type="ARBA" id="ARBA00000085"/>
    </source>
</evidence>
<protein>
    <recommendedName>
        <fullName evidence="3">histidine kinase</fullName>
        <ecNumber evidence="3">2.7.13.3</ecNumber>
    </recommendedName>
</protein>
<name>A0ABV6DRS0_9BACL</name>
<proteinExistence type="predicted"/>
<dbReference type="InterPro" id="IPR011620">
    <property type="entry name" value="Sig_transdc_His_kinase_LytS_TM"/>
</dbReference>
<keyword evidence="10 16" id="KW-0067">ATP-binding</keyword>
<evidence type="ECO:0000256" key="14">
    <source>
        <dbReference type="SAM" id="Phobius"/>
    </source>
</evidence>
<comment type="subcellular location">
    <subcellularLocation>
        <location evidence="2">Cell membrane</location>
        <topology evidence="2">Multi-pass membrane protein</topology>
    </subcellularLocation>
</comment>
<keyword evidence="6" id="KW-0808">Transferase</keyword>
<dbReference type="Proteomes" id="UP001589776">
    <property type="component" value="Unassembled WGS sequence"/>
</dbReference>
<feature type="domain" description="Histidine kinase" evidence="15">
    <location>
        <begin position="215"/>
        <end position="419"/>
    </location>
</feature>
<dbReference type="Pfam" id="PF02518">
    <property type="entry name" value="HATPase_c"/>
    <property type="match status" value="1"/>
</dbReference>
<accession>A0ABV6DRS0</accession>
<dbReference type="CDD" id="cd00082">
    <property type="entry name" value="HisKA"/>
    <property type="match status" value="1"/>
</dbReference>
<dbReference type="PANTHER" id="PTHR43065">
    <property type="entry name" value="SENSOR HISTIDINE KINASE"/>
    <property type="match status" value="1"/>
</dbReference>
<dbReference type="SUPFAM" id="SSF47384">
    <property type="entry name" value="Homodimeric domain of signal transducing histidine kinase"/>
    <property type="match status" value="1"/>
</dbReference>